<dbReference type="HOGENOM" id="CLU_1694790_0_0_0"/>
<evidence type="ECO:0000256" key="1">
    <source>
        <dbReference type="SAM" id="MobiDB-lite"/>
    </source>
</evidence>
<feature type="region of interest" description="Disordered" evidence="1">
    <location>
        <begin position="136"/>
        <end position="155"/>
    </location>
</feature>
<dbReference type="EMBL" id="CP001928">
    <property type="protein sequence ID" value="ADI37843.1"/>
    <property type="molecule type" value="Genomic_DNA"/>
</dbReference>
<dbReference type="RefSeq" id="WP_013181571.1">
    <property type="nucleotide sequence ID" value="NC_014225.1"/>
</dbReference>
<evidence type="ECO:0008006" key="4">
    <source>
        <dbReference type="Google" id="ProtNLM"/>
    </source>
</evidence>
<protein>
    <recommendedName>
        <fullName evidence="4">N-acetyltransferase domain-containing protein</fullName>
    </recommendedName>
</protein>
<evidence type="ECO:0000313" key="3">
    <source>
        <dbReference type="Proteomes" id="UP000001505"/>
    </source>
</evidence>
<accession>D6YUN2</accession>
<sequence length="155" mass="17667">MFTLVRPSKITAESTVDSWKQSFDSKKKKNKTYANASSIADQILSALSERHAYILFANLDNRCCSILIADDLPDGIQIRFLLRNICDPNSKGSGTFLVNHILNFKKNVKTVAQNSEKYWLNLGFRVNKDDETQLTYRPVSDTENSGKHSKKHNRK</sequence>
<dbReference type="AlphaFoldDB" id="D6YUN2"/>
<organism evidence="2 3">
    <name type="scientific">Waddlia chondrophila (strain ATCC VR-1470 / WSU 86-1044)</name>
    <dbReference type="NCBI Taxonomy" id="716544"/>
    <lineage>
        <taxon>Bacteria</taxon>
        <taxon>Pseudomonadati</taxon>
        <taxon>Chlamydiota</taxon>
        <taxon>Chlamydiia</taxon>
        <taxon>Parachlamydiales</taxon>
        <taxon>Waddliaceae</taxon>
        <taxon>Waddlia</taxon>
    </lineage>
</organism>
<reference evidence="2 3" key="1">
    <citation type="journal article" date="2010" name="PLoS ONE">
        <title>The Waddlia genome: a window into chlamydial biology.</title>
        <authorList>
            <person name="Bertelli C."/>
            <person name="Collyn F."/>
            <person name="Croxatto A."/>
            <person name="Ruckert C."/>
            <person name="Polkinghorne A."/>
            <person name="Kebbi-Beghdadi C."/>
            <person name="Goesmann A."/>
            <person name="Vaughan L."/>
            <person name="Greub G."/>
        </authorList>
    </citation>
    <scope>NUCLEOTIDE SEQUENCE [LARGE SCALE GENOMIC DNA]</scope>
    <source>
        <strain evidence="3">ATCC VR-1470 / WSU 86-1044</strain>
    </source>
</reference>
<dbReference type="Proteomes" id="UP000001505">
    <property type="component" value="Chromosome"/>
</dbReference>
<gene>
    <name evidence="2" type="ordered locus">wcw_0472</name>
</gene>
<dbReference type="KEGG" id="wch:wcw_0472"/>
<proteinExistence type="predicted"/>
<name>D6YUN2_WADCW</name>
<keyword evidence="3" id="KW-1185">Reference proteome</keyword>
<evidence type="ECO:0000313" key="2">
    <source>
        <dbReference type="EMBL" id="ADI37843.1"/>
    </source>
</evidence>